<organism evidence="2 3">
    <name type="scientific">Chloebia gouldiae</name>
    <name type="common">Gouldian finch</name>
    <name type="synonym">Erythrura gouldiae</name>
    <dbReference type="NCBI Taxonomy" id="44316"/>
    <lineage>
        <taxon>Eukaryota</taxon>
        <taxon>Metazoa</taxon>
        <taxon>Chordata</taxon>
        <taxon>Craniata</taxon>
        <taxon>Vertebrata</taxon>
        <taxon>Euteleostomi</taxon>
        <taxon>Archelosauria</taxon>
        <taxon>Archosauria</taxon>
        <taxon>Dinosauria</taxon>
        <taxon>Saurischia</taxon>
        <taxon>Theropoda</taxon>
        <taxon>Coelurosauria</taxon>
        <taxon>Aves</taxon>
        <taxon>Neognathae</taxon>
        <taxon>Neoaves</taxon>
        <taxon>Telluraves</taxon>
        <taxon>Australaves</taxon>
        <taxon>Passeriformes</taxon>
        <taxon>Passeroidea</taxon>
        <taxon>Passeridae</taxon>
        <taxon>Chloebia</taxon>
    </lineage>
</organism>
<name>A0A3L8T1G4_CHLGU</name>
<evidence type="ECO:0000259" key="1">
    <source>
        <dbReference type="Pfam" id="PF16000"/>
    </source>
</evidence>
<reference evidence="2 3" key="1">
    <citation type="journal article" date="2018" name="Proc. R. Soc. B">
        <title>A non-coding region near Follistatin controls head colour polymorphism in the Gouldian finch.</title>
        <authorList>
            <person name="Toomey M.B."/>
            <person name="Marques C.I."/>
            <person name="Andrade P."/>
            <person name="Araujo P.M."/>
            <person name="Sabatino S."/>
            <person name="Gazda M.A."/>
            <person name="Afonso S."/>
            <person name="Lopes R.J."/>
            <person name="Corbo J.C."/>
            <person name="Carneiro M."/>
        </authorList>
    </citation>
    <scope>NUCLEOTIDE SEQUENCE [LARGE SCALE GENOMIC DNA]</scope>
    <source>
        <strain evidence="2">Red01</strain>
        <tissue evidence="2">Muscle</tissue>
    </source>
</reference>
<dbReference type="InterPro" id="IPR032675">
    <property type="entry name" value="LRR_dom_sf"/>
</dbReference>
<accession>A0A3L8T1G4</accession>
<comment type="caution">
    <text evidence="2">The sequence shown here is derived from an EMBL/GenBank/DDBJ whole genome shotgun (WGS) entry which is preliminary data.</text>
</comment>
<dbReference type="SMART" id="SM00368">
    <property type="entry name" value="LRR_RI"/>
    <property type="match status" value="6"/>
</dbReference>
<dbReference type="Gene3D" id="3.80.10.10">
    <property type="entry name" value="Ribonuclease Inhibitor"/>
    <property type="match status" value="1"/>
</dbReference>
<protein>
    <recommendedName>
        <fullName evidence="1">CARMIL C-terminal domain-containing protein</fullName>
    </recommendedName>
</protein>
<sequence>MDDLQVFVVHSAAFGGGAPQHEQLCTISVSLSSVCPAELPGYCCMNKPKFHLKNCSCIHSTSKAKAVAREASKDLIPIVAALEYNQWFTKLSSKDLKLSTDLCEQILRVVSRSSRLEELVLENAGLRTDFAQKLASALAHNPNSGLHTINLASNPLEDRGVSSLSIQFAKLPKGLKHLNLSKTSLSPKGVNSLSQSLSANSLLANTLVYLDLSGNALRGDDLSSLYNFLAQPNALVHLDLSNTECALDMVCGALLRGCLQHLAVLSLSRTLFSHRKGKEVPPSFKQFFSSSLALMQINLSGTKLPPEPLKALLLGLACNHNLKEVSLDLSSCEVRHIYQDVFKMCNDKPLEFLIEGMLPVLQLRSGGAQVLEGCIAEIHNITSLDISDNGLESDLSTLVVWLSKNRSIRHLALGKNFNNMKSKNLTPVLDNLVQMIQDEDSPLQSLSLADSKLKTEVTIIINALGSNTSLTKVDISGNAMGDMGAKMLAKALQINTKLRTVIWDKNNITAQGFQDIAVALEKNYTLRFMPIPMNDASQALKTNPEKTEEALQKIENYLLRNHETRKYLQEQAYRLQQGIVTSTTQQMIDRICVKVQDHLNSLRNCGVDAVQEDVKCAERLMRDAKNSKTLLPNLYHLGGAAWAGANGSLSNPIQETLESMAGEVTRVVDEQLKTLLESMVDAAENLCPNVMKKARIREDLIEASTEKISIPRTFVKNVLLEQSGIDILNKISEVKLTVASFLSDRVVDEILDALSHCHHKLADHLTRRGKPLPQQESLEIELAEEKPTKRSMITVEELTEIERLEDLDTCMVRHILQLVWLSTQ</sequence>
<dbReference type="GO" id="GO:0034315">
    <property type="term" value="P:regulation of Arp2/3 complex-mediated actin nucleation"/>
    <property type="evidence" value="ECO:0007669"/>
    <property type="project" value="TreeGrafter"/>
</dbReference>
<dbReference type="InterPro" id="IPR001611">
    <property type="entry name" value="Leu-rich_rpt"/>
</dbReference>
<evidence type="ECO:0000313" key="2">
    <source>
        <dbReference type="EMBL" id="RLW13488.1"/>
    </source>
</evidence>
<dbReference type="SUPFAM" id="SSF52047">
    <property type="entry name" value="RNI-like"/>
    <property type="match status" value="1"/>
</dbReference>
<evidence type="ECO:0000313" key="3">
    <source>
        <dbReference type="Proteomes" id="UP000276834"/>
    </source>
</evidence>
<gene>
    <name evidence="2" type="ORF">DV515_00000091</name>
</gene>
<proteinExistence type="predicted"/>
<dbReference type="AlphaFoldDB" id="A0A3L8T1G4"/>
<dbReference type="Proteomes" id="UP000276834">
    <property type="component" value="Unassembled WGS sequence"/>
</dbReference>
<dbReference type="Pfam" id="PF13516">
    <property type="entry name" value="LRR_6"/>
    <property type="match status" value="2"/>
</dbReference>
<dbReference type="Pfam" id="PF16000">
    <property type="entry name" value="CARMIL_C"/>
    <property type="match status" value="1"/>
</dbReference>
<feature type="domain" description="CARMIL C-terminal" evidence="1">
    <location>
        <begin position="683"/>
        <end position="812"/>
    </location>
</feature>
<dbReference type="Pfam" id="PF00560">
    <property type="entry name" value="LRR_1"/>
    <property type="match status" value="1"/>
</dbReference>
<dbReference type="GO" id="GO:0030027">
    <property type="term" value="C:lamellipodium"/>
    <property type="evidence" value="ECO:0007669"/>
    <property type="project" value="TreeGrafter"/>
</dbReference>
<dbReference type="PANTHER" id="PTHR24112">
    <property type="entry name" value="LEUCINE-RICH REPEAT, ISOFORM F-RELATED"/>
    <property type="match status" value="1"/>
</dbReference>
<dbReference type="InterPro" id="IPR031943">
    <property type="entry name" value="CARMIL_C"/>
</dbReference>
<dbReference type="GO" id="GO:0005886">
    <property type="term" value="C:plasma membrane"/>
    <property type="evidence" value="ECO:0007669"/>
    <property type="project" value="TreeGrafter"/>
</dbReference>
<dbReference type="GO" id="GO:0016477">
    <property type="term" value="P:cell migration"/>
    <property type="evidence" value="ECO:0007669"/>
    <property type="project" value="TreeGrafter"/>
</dbReference>
<dbReference type="InterPro" id="IPR051279">
    <property type="entry name" value="PP1-Reg/Actin-Interact_Protein"/>
</dbReference>
<dbReference type="EMBL" id="QUSF01000001">
    <property type="protein sequence ID" value="RLW13488.1"/>
    <property type="molecule type" value="Genomic_DNA"/>
</dbReference>
<feature type="non-terminal residue" evidence="2">
    <location>
        <position position="824"/>
    </location>
</feature>
<dbReference type="PANTHER" id="PTHR24112:SF39">
    <property type="entry name" value="F-ACTIN-UNCAPPING PROTEIN LRRC16A"/>
    <property type="match status" value="1"/>
</dbReference>
<dbReference type="STRING" id="44316.ENSEGOP00005000110"/>
<dbReference type="OrthoDB" id="18598at2759"/>
<keyword evidence="3" id="KW-1185">Reference proteome</keyword>